<dbReference type="PANTHER" id="PTHR14454">
    <property type="entry name" value="GRB2-ASSOCIATED AND REGULATOR OF MAPK PROTEIN FAMILY MEMBER"/>
    <property type="match status" value="1"/>
</dbReference>
<evidence type="ECO:0000313" key="5">
    <source>
        <dbReference type="Proteomes" id="UP001187531"/>
    </source>
</evidence>
<feature type="domain" description="CABIT" evidence="3">
    <location>
        <begin position="133"/>
        <end position="333"/>
    </location>
</feature>
<evidence type="ECO:0000313" key="4">
    <source>
        <dbReference type="EMBL" id="KAK2713272.1"/>
    </source>
</evidence>
<keyword evidence="5" id="KW-1185">Reference proteome</keyword>
<comment type="caution">
    <text evidence="4">The sequence shown here is derived from an EMBL/GenBank/DDBJ whole genome shotgun (WGS) entry which is preliminary data.</text>
</comment>
<keyword evidence="1" id="KW-0597">Phosphoprotein</keyword>
<sequence length="555" mass="62964">MLSASDEFQVSNSTDEKRRQNIVKTECLTTWGTSSSNAESGIGSDDNINETIQDHKGKNRKNKKTLNNEDDLVTPWTLVKQYKLPQLVLVFNTRSGVNQEEKDHGKINFTVPFLFYRKYESEKVTGKSLRLLENGRLVDTGPEVIVPYQYNGWFSLLVEAKRPTPHYTIISQLISNRVARFLTGLRLLAYRLEQPPGKRNQYIPLSIPGGQTLRILAVFQEVRGIPLPTLDGRAKPVVEKRFAQCFTQAHEVVFVPMSSQGHFYTVASKNSKSESLVYSLKQLLSTFSLPLDVRLVSGPLPNKPPNFTGLLRLQNIKKSEVILACNVTELESPRMIEVDIHCGWCLQRLSVPDRRKKDHVYEKALALCRDRGELWRKQIKASLPVFPDASSHTKLVESALCDKRKIISSKSDIPKRKFGLDFRIGSPANIVKPFFTRNSFSKIDGSSKHIRDIQSLDIKPPDLIENVANRLSISRLSLSSGCDSENNSIGHSSRDKLKNLMKFRSRSEQPKKTFPIDEGILSPYGRVVDAICFEEEEENIYAEISDFNDIEMSYL</sequence>
<feature type="region of interest" description="Disordered" evidence="2">
    <location>
        <begin position="34"/>
        <end position="66"/>
    </location>
</feature>
<organism evidence="4 5">
    <name type="scientific">Artemia franciscana</name>
    <name type="common">Brine shrimp</name>
    <name type="synonym">Artemia sanfranciscana</name>
    <dbReference type="NCBI Taxonomy" id="6661"/>
    <lineage>
        <taxon>Eukaryota</taxon>
        <taxon>Metazoa</taxon>
        <taxon>Ecdysozoa</taxon>
        <taxon>Arthropoda</taxon>
        <taxon>Crustacea</taxon>
        <taxon>Branchiopoda</taxon>
        <taxon>Anostraca</taxon>
        <taxon>Artemiidae</taxon>
        <taxon>Artemia</taxon>
    </lineage>
</organism>
<dbReference type="InterPro" id="IPR025946">
    <property type="entry name" value="CABIT_dom"/>
</dbReference>
<gene>
    <name evidence="4" type="ORF">QYM36_009219</name>
</gene>
<dbReference type="PANTHER" id="PTHR14454:SF11">
    <property type="entry name" value="SERRANO, ISOFORM F"/>
    <property type="match status" value="1"/>
</dbReference>
<dbReference type="AlphaFoldDB" id="A0AA88I0S2"/>
<dbReference type="Proteomes" id="UP001187531">
    <property type="component" value="Unassembled WGS sequence"/>
</dbReference>
<protein>
    <recommendedName>
        <fullName evidence="3">CABIT domain-containing protein</fullName>
    </recommendedName>
</protein>
<name>A0AA88I0S2_ARTSF</name>
<dbReference type="InterPro" id="IPR052281">
    <property type="entry name" value="GAREM"/>
</dbReference>
<evidence type="ECO:0000256" key="1">
    <source>
        <dbReference type="ARBA" id="ARBA00022553"/>
    </source>
</evidence>
<accession>A0AA88I0S2</accession>
<reference evidence="4" key="1">
    <citation type="submission" date="2023-07" db="EMBL/GenBank/DDBJ databases">
        <title>Chromosome-level genome assembly of Artemia franciscana.</title>
        <authorList>
            <person name="Jo E."/>
        </authorList>
    </citation>
    <scope>NUCLEOTIDE SEQUENCE</scope>
    <source>
        <tissue evidence="4">Whole body</tissue>
    </source>
</reference>
<evidence type="ECO:0000256" key="2">
    <source>
        <dbReference type="SAM" id="MobiDB-lite"/>
    </source>
</evidence>
<dbReference type="EMBL" id="JAVRJZ010000014">
    <property type="protein sequence ID" value="KAK2713272.1"/>
    <property type="molecule type" value="Genomic_DNA"/>
</dbReference>
<proteinExistence type="predicted"/>
<evidence type="ECO:0000259" key="3">
    <source>
        <dbReference type="Pfam" id="PF12736"/>
    </source>
</evidence>
<dbReference type="Pfam" id="PF12736">
    <property type="entry name" value="CABIT"/>
    <property type="match status" value="1"/>
</dbReference>